<organism evidence="7 9">
    <name type="scientific">Rotaria socialis</name>
    <dbReference type="NCBI Taxonomy" id="392032"/>
    <lineage>
        <taxon>Eukaryota</taxon>
        <taxon>Metazoa</taxon>
        <taxon>Spiralia</taxon>
        <taxon>Gnathifera</taxon>
        <taxon>Rotifera</taxon>
        <taxon>Eurotatoria</taxon>
        <taxon>Bdelloidea</taxon>
        <taxon>Philodinida</taxon>
        <taxon>Philodinidae</taxon>
        <taxon>Rotaria</taxon>
    </lineage>
</organism>
<evidence type="ECO:0000256" key="2">
    <source>
        <dbReference type="ARBA" id="ARBA00008232"/>
    </source>
</evidence>
<evidence type="ECO:0000256" key="3">
    <source>
        <dbReference type="ARBA" id="ARBA00022490"/>
    </source>
</evidence>
<evidence type="ECO:0000256" key="1">
    <source>
        <dbReference type="ARBA" id="ARBA00004496"/>
    </source>
</evidence>
<dbReference type="SMART" id="SM00454">
    <property type="entry name" value="SAM"/>
    <property type="match status" value="1"/>
</dbReference>
<evidence type="ECO:0000313" key="9">
    <source>
        <dbReference type="Proteomes" id="UP000663865"/>
    </source>
</evidence>
<keyword evidence="3" id="KW-0963">Cytoplasm</keyword>
<feature type="region of interest" description="Disordered" evidence="5">
    <location>
        <begin position="221"/>
        <end position="248"/>
    </location>
</feature>
<evidence type="ECO:0000313" key="7">
    <source>
        <dbReference type="EMBL" id="CAF3386670.1"/>
    </source>
</evidence>
<gene>
    <name evidence="7" type="ORF">KIK155_LOCUS6810</name>
    <name evidence="8" type="ORF">TOA249_LOCUS4196</name>
</gene>
<feature type="compositionally biased region" description="Low complexity" evidence="5">
    <location>
        <begin position="895"/>
        <end position="920"/>
    </location>
</feature>
<dbReference type="Proteomes" id="UP000663838">
    <property type="component" value="Unassembled WGS sequence"/>
</dbReference>
<dbReference type="Gene3D" id="1.25.40.170">
    <property type="entry name" value="Smaug, PHAT domain"/>
    <property type="match status" value="1"/>
</dbReference>
<evidence type="ECO:0000259" key="6">
    <source>
        <dbReference type="SMART" id="SM00454"/>
    </source>
</evidence>
<feature type="domain" description="SAM" evidence="6">
    <location>
        <begin position="450"/>
        <end position="513"/>
    </location>
</feature>
<dbReference type="PANTHER" id="PTHR12515:SF5">
    <property type="entry name" value="PROTEIN SMAUG"/>
    <property type="match status" value="1"/>
</dbReference>
<feature type="compositionally biased region" description="Polar residues" evidence="5">
    <location>
        <begin position="693"/>
        <end position="713"/>
    </location>
</feature>
<dbReference type="PANTHER" id="PTHR12515">
    <property type="entry name" value="STERILE ALPHA MOTIF DOMAIN CONTAINING PROTEIN 4-RELATED"/>
    <property type="match status" value="1"/>
</dbReference>
<dbReference type="InterPro" id="IPR013761">
    <property type="entry name" value="SAM/pointed_sf"/>
</dbReference>
<name>A0A817YV78_9BILA</name>
<keyword evidence="4" id="KW-0694">RNA-binding</keyword>
<reference evidence="7" key="1">
    <citation type="submission" date="2021-02" db="EMBL/GenBank/DDBJ databases">
        <authorList>
            <person name="Nowell W R."/>
        </authorList>
    </citation>
    <scope>NUCLEOTIDE SEQUENCE</scope>
</reference>
<sequence length="978" mass="110561">MLTLSEKFHDQNNRIQQQLDGWTLFEQIFASVELSKKLHLRYRYFLAQFLSYSNNQQNSDDMLRHTVDQANAPSNRQNCRQQIRCDAFLILVILACLLSDPLDKIISTLQLYLPLVSLTATDEKLLESYRNVLIYLDSKLNNPSNFSCSEQQLIGVCQQIQFFIQTNPSLQKFQVDVPQLNALVSSATIISKGNTEEKSLSSSPLMPIHHQPLQRFPSIRLHQQTSPPPSSLMNFTSEGSHNSPSSQQLMGHVASDSGVDLTEPNMINPVQSILTTHDSQHLSIGHSHSDKLTLISGQDNQNNHIFAGKTTSSPTPEQSISNHSQLTPLSAAVSAPSQSIGSYYSELRHQNSNYQQQMKSALTISDEDEEIPQIQHNFTKNFMQTIPNSIDNFHLDPQTPYNRNRLRQFCSLRNRNTKPYPNASRNSNELVSPYLCVDGNFGSVPNKFLQPNSGMRDVPKWLKTLRLHKYAFFFSQMTYDQMMNLTFDQLKEGRITDGACTKILLNIKKLKERPSLLQQCIIDIDNGQIDIKTVLQILNEFMLTPIHVKQTEKNNDDTDDEDLPKLIMQVLEKVYQQLTCSNSSTNILSEMCNNLVGLFDRCYKHEAFSPDQRHALLHWRGPLCNKLQTSGKVDYKSMQSSSSSLNRRTQLRPQTSMGNVNTTPLTRPVVRNIKSTVSYYSNYNTNFVPLSRQYNSDMSNQNGTSNQQDSTLNRRPIKSPTFLFTTNTDSNDDSTGLTDHLSITSTPSLQERLINHQSAQFITERTGNGTGNFRPTFSCGKSPTQNNNGAYLATNQHQLLTRKKSFGPYGDTNLDDKTKLCKTYSDPSKIRYYNQIPTGNVQSTTHSQLSPQQTSYRVTSTPYSSQQYLAHSQMNNESSIQHKFSDTSSPIYYGNDNNNSTQTSSSSSSSSSSNDSHSQNLAHEYHQQHNTAEFETLCRQITESAINDDPKDIPIDHKIDSSNMQNIQSPSSNSADTE</sequence>
<protein>
    <recommendedName>
        <fullName evidence="6">SAM domain-containing protein</fullName>
    </recommendedName>
</protein>
<feature type="compositionally biased region" description="Polar residues" evidence="5">
    <location>
        <begin position="840"/>
        <end position="890"/>
    </location>
</feature>
<feature type="compositionally biased region" description="Polar residues" evidence="5">
    <location>
        <begin position="961"/>
        <end position="978"/>
    </location>
</feature>
<evidence type="ECO:0000256" key="4">
    <source>
        <dbReference type="ARBA" id="ARBA00022884"/>
    </source>
</evidence>
<feature type="region of interest" description="Disordered" evidence="5">
    <location>
        <begin position="635"/>
        <end position="664"/>
    </location>
</feature>
<feature type="compositionally biased region" description="Polar residues" evidence="5">
    <location>
        <begin position="645"/>
        <end position="664"/>
    </location>
</feature>
<dbReference type="SUPFAM" id="SSF47769">
    <property type="entry name" value="SAM/Pointed domain"/>
    <property type="match status" value="1"/>
</dbReference>
<evidence type="ECO:0000256" key="5">
    <source>
        <dbReference type="SAM" id="MobiDB-lite"/>
    </source>
</evidence>
<dbReference type="InterPro" id="IPR037093">
    <property type="entry name" value="PHAT_dom_sf"/>
</dbReference>
<dbReference type="AlphaFoldDB" id="A0A817YV78"/>
<dbReference type="InterPro" id="IPR050897">
    <property type="entry name" value="SMAUG/VTS1_RNA-bind"/>
</dbReference>
<dbReference type="EMBL" id="CAJOBS010000157">
    <property type="protein sequence ID" value="CAF4510276.1"/>
    <property type="molecule type" value="Genomic_DNA"/>
</dbReference>
<feature type="region of interest" description="Disordered" evidence="5">
    <location>
        <begin position="693"/>
        <end position="716"/>
    </location>
</feature>
<accession>A0A817YV78</accession>
<dbReference type="Gene3D" id="1.10.150.50">
    <property type="entry name" value="Transcription Factor, Ets-1"/>
    <property type="match status" value="1"/>
</dbReference>
<comment type="subcellular location">
    <subcellularLocation>
        <location evidence="1">Cytoplasm</location>
    </subcellularLocation>
</comment>
<dbReference type="GO" id="GO:0003729">
    <property type="term" value="F:mRNA binding"/>
    <property type="evidence" value="ECO:0007669"/>
    <property type="project" value="TreeGrafter"/>
</dbReference>
<proteinExistence type="inferred from homology"/>
<dbReference type="GO" id="GO:0000289">
    <property type="term" value="P:nuclear-transcribed mRNA poly(A) tail shortening"/>
    <property type="evidence" value="ECO:0007669"/>
    <property type="project" value="TreeGrafter"/>
</dbReference>
<dbReference type="GO" id="GO:0030371">
    <property type="term" value="F:translation repressor activity"/>
    <property type="evidence" value="ECO:0007669"/>
    <property type="project" value="InterPro"/>
</dbReference>
<comment type="caution">
    <text evidence="7">The sequence shown here is derived from an EMBL/GenBank/DDBJ whole genome shotgun (WGS) entry which is preliminary data.</text>
</comment>
<dbReference type="InterPro" id="IPR001660">
    <property type="entry name" value="SAM"/>
</dbReference>
<feature type="region of interest" description="Disordered" evidence="5">
    <location>
        <begin position="840"/>
        <end position="920"/>
    </location>
</feature>
<feature type="region of interest" description="Disordered" evidence="5">
    <location>
        <begin position="945"/>
        <end position="978"/>
    </location>
</feature>
<dbReference type="Proteomes" id="UP000663865">
    <property type="component" value="Unassembled WGS sequence"/>
</dbReference>
<comment type="similarity">
    <text evidence="2">Belongs to the SMAUG family.</text>
</comment>
<evidence type="ECO:0000313" key="8">
    <source>
        <dbReference type="EMBL" id="CAF4510276.1"/>
    </source>
</evidence>
<dbReference type="EMBL" id="CAJNYV010000830">
    <property type="protein sequence ID" value="CAF3386670.1"/>
    <property type="molecule type" value="Genomic_DNA"/>
</dbReference>
<feature type="compositionally biased region" description="Basic and acidic residues" evidence="5">
    <location>
        <begin position="948"/>
        <end position="960"/>
    </location>
</feature>
<dbReference type="GO" id="GO:0000932">
    <property type="term" value="C:P-body"/>
    <property type="evidence" value="ECO:0007669"/>
    <property type="project" value="TreeGrafter"/>
</dbReference>